<feature type="compositionally biased region" description="Basic and acidic residues" evidence="5">
    <location>
        <begin position="488"/>
        <end position="501"/>
    </location>
</feature>
<dbReference type="PANTHER" id="PTHR12805:SF0">
    <property type="entry name" value="DNA_RNA-BINDING PROTEIN KIN17"/>
    <property type="match status" value="1"/>
</dbReference>
<comment type="similarity">
    <text evidence="1">Belongs to the KIN17 family.</text>
</comment>
<evidence type="ECO:0000313" key="7">
    <source>
        <dbReference type="EMBL" id="RLN57824.1"/>
    </source>
</evidence>
<dbReference type="InterPro" id="IPR037321">
    <property type="entry name" value="KIN17-like"/>
</dbReference>
<dbReference type="Pfam" id="PF25092">
    <property type="entry name" value="SH3_KIN17_C"/>
    <property type="match status" value="1"/>
</dbReference>
<protein>
    <recommendedName>
        <fullName evidence="6">DNA/RNA-binding protein Kin17 WH-like domain-containing protein</fullName>
    </recommendedName>
</protein>
<evidence type="ECO:0000259" key="6">
    <source>
        <dbReference type="SMART" id="SM01253"/>
    </source>
</evidence>
<dbReference type="GO" id="GO:0006260">
    <property type="term" value="P:DNA replication"/>
    <property type="evidence" value="ECO:0007669"/>
    <property type="project" value="TreeGrafter"/>
</dbReference>
<dbReference type="InterPro" id="IPR014722">
    <property type="entry name" value="Rib_uL2_dom2"/>
</dbReference>
<feature type="region of interest" description="Disordered" evidence="5">
    <location>
        <begin position="461"/>
        <end position="534"/>
    </location>
</feature>
<dbReference type="InterPro" id="IPR036236">
    <property type="entry name" value="Znf_C2H2_sf"/>
</dbReference>
<dbReference type="GO" id="GO:0006974">
    <property type="term" value="P:DNA damage response"/>
    <property type="evidence" value="ECO:0007669"/>
    <property type="project" value="TreeGrafter"/>
</dbReference>
<dbReference type="FunFam" id="1.10.10.2030:FF:000001">
    <property type="entry name" value="DNA/RNA-binding protein KIN17, putative"/>
    <property type="match status" value="1"/>
</dbReference>
<dbReference type="Gene3D" id="2.30.30.140">
    <property type="match status" value="1"/>
</dbReference>
<dbReference type="Gene3D" id="1.10.10.2030">
    <property type="entry name" value="DNA/RNA-binding protein Kin17, conserved domain"/>
    <property type="match status" value="1"/>
</dbReference>
<keyword evidence="2" id="KW-0479">Metal-binding</keyword>
<dbReference type="Pfam" id="PF10357">
    <property type="entry name" value="WH_KIN17"/>
    <property type="match status" value="1"/>
</dbReference>
<dbReference type="Pfam" id="PF18131">
    <property type="entry name" value="KN17_SH3"/>
    <property type="match status" value="1"/>
</dbReference>
<name>A0A3F2RII3_9STRA</name>
<dbReference type="Pfam" id="PF25095">
    <property type="entry name" value="C2H2-zf_KIN17"/>
    <property type="match status" value="1"/>
</dbReference>
<dbReference type="GO" id="GO:0003690">
    <property type="term" value="F:double-stranded DNA binding"/>
    <property type="evidence" value="ECO:0007669"/>
    <property type="project" value="TreeGrafter"/>
</dbReference>
<comment type="caution">
    <text evidence="7">The sequence shown here is derived from an EMBL/GenBank/DDBJ whole genome shotgun (WGS) entry which is preliminary data.</text>
</comment>
<dbReference type="CDD" id="cd13155">
    <property type="entry name" value="KOW_KIN17"/>
    <property type="match status" value="1"/>
</dbReference>
<dbReference type="PANTHER" id="PTHR12805">
    <property type="entry name" value="KIN17 KIN, ANTIGENIC DETERMINANT OF RECA PROTEIN HOMOLOG"/>
    <property type="match status" value="1"/>
</dbReference>
<dbReference type="SMART" id="SM01253">
    <property type="entry name" value="Kin17_mid"/>
    <property type="match status" value="1"/>
</dbReference>
<dbReference type="FunFam" id="2.30.30.30:FF:000021">
    <property type="entry name" value="DNA/RNA-binding protein KIN17, putative"/>
    <property type="match status" value="1"/>
</dbReference>
<organism evidence="7 8">
    <name type="scientific">Phytophthora kernoviae</name>
    <dbReference type="NCBI Taxonomy" id="325452"/>
    <lineage>
        <taxon>Eukaryota</taxon>
        <taxon>Sar</taxon>
        <taxon>Stramenopiles</taxon>
        <taxon>Oomycota</taxon>
        <taxon>Peronosporomycetes</taxon>
        <taxon>Peronosporales</taxon>
        <taxon>Peronosporaceae</taxon>
        <taxon>Phytophthora</taxon>
    </lineage>
</organism>
<dbReference type="Gene3D" id="2.30.30.30">
    <property type="match status" value="1"/>
</dbReference>
<dbReference type="EMBL" id="MBDO02000291">
    <property type="protein sequence ID" value="RLN57824.1"/>
    <property type="molecule type" value="Genomic_DNA"/>
</dbReference>
<keyword evidence="4" id="KW-0862">Zinc</keyword>
<keyword evidence="3" id="KW-0863">Zinc-finger</keyword>
<dbReference type="GO" id="GO:0005634">
    <property type="term" value="C:nucleus"/>
    <property type="evidence" value="ECO:0007669"/>
    <property type="project" value="TreeGrafter"/>
</dbReference>
<dbReference type="InterPro" id="IPR038254">
    <property type="entry name" value="KIN17_WH-like_sf"/>
</dbReference>
<dbReference type="InterPro" id="IPR041330">
    <property type="entry name" value="KN17_SH3"/>
</dbReference>
<dbReference type="InterPro" id="IPR056767">
    <property type="entry name" value="C2H2-Znf_KIN17"/>
</dbReference>
<dbReference type="SUPFAM" id="SSF57667">
    <property type="entry name" value="beta-beta-alpha zinc fingers"/>
    <property type="match status" value="1"/>
</dbReference>
<feature type="compositionally biased region" description="Basic and acidic residues" evidence="5">
    <location>
        <begin position="516"/>
        <end position="534"/>
    </location>
</feature>
<dbReference type="GO" id="GO:0008270">
    <property type="term" value="F:zinc ion binding"/>
    <property type="evidence" value="ECO:0007669"/>
    <property type="project" value="UniProtKB-KW"/>
</dbReference>
<accession>A0A3F2RII3</accession>
<feature type="domain" description="DNA/RNA-binding protein Kin17 WH-like" evidence="6">
    <location>
        <begin position="301"/>
        <end position="427"/>
    </location>
</feature>
<evidence type="ECO:0000256" key="5">
    <source>
        <dbReference type="SAM" id="MobiDB-lite"/>
    </source>
</evidence>
<proteinExistence type="inferred from homology"/>
<evidence type="ECO:0000256" key="1">
    <source>
        <dbReference type="ARBA" id="ARBA00008517"/>
    </source>
</evidence>
<dbReference type="AlphaFoldDB" id="A0A3F2RII3"/>
<evidence type="ECO:0000256" key="4">
    <source>
        <dbReference type="ARBA" id="ARBA00022833"/>
    </source>
</evidence>
<dbReference type="OrthoDB" id="10266249at2759"/>
<gene>
    <name evidence="7" type="ORF">BBP00_00007326</name>
</gene>
<reference evidence="7 8" key="1">
    <citation type="submission" date="2018-07" db="EMBL/GenBank/DDBJ databases">
        <title>Genome sequencing of oomycete isolates from Chile give support for New Zealand origin for Phytophthora kernoviae and make available the first Nothophytophthora sp. genome.</title>
        <authorList>
            <person name="Studholme D.J."/>
            <person name="Sanfuentes E."/>
            <person name="Panda P."/>
            <person name="Hill R."/>
            <person name="Sambles C."/>
            <person name="Grant M."/>
            <person name="Williams N.M."/>
            <person name="Mcdougal R.L."/>
        </authorList>
    </citation>
    <scope>NUCLEOTIDE SEQUENCE [LARGE SCALE GENOMIC DNA]</scope>
    <source>
        <strain evidence="7">Chile6</strain>
    </source>
</reference>
<dbReference type="InterPro" id="IPR019447">
    <property type="entry name" value="DNA/RNA-bd_Kin17_WH-like_dom"/>
</dbReference>
<sequence>MYSGGCVTPKIQESPYNLTQDLLQLPKPGNGDAQEPHAAAVDIPASNLNLRSWKAYATLSKLIHSSGDLEEKAPQVGADTSSAVQWTGLLPPVGTLSTGFSTLPSAFKSTEIRQGGDPQSIVFQRFSALLSASKTMSPDAANLLREGEAALNGEGNITNSLSNLSLSDFLRNPGNDLRLLQLSNSLSALLGGGDSPTVGPATAEKAVDNIVASDFRDCGFPAFDASFRLLGFYCLLHATHDSPMELRFMPNLYALPEEMLRELEITAKGLQKLRWFCQVCQKQCRDENGFKCHTTSEAHQRQMLIVAADPNKFMSGYSEMFEEAFLENLRRRHGTKRMRAAHVYNEYIADKLHTHMNSTQWETLGSFVQYLGRTGKCVVDETEKGWHLQYIDRDPRAIARQEELEKKKKAELDHEERNRAFIEKQLKIASRQEEAETEQRPTKLQRADNGEKIKISLAAKSVGKEGGSSGAVKTSVFGNSSGVFGGDKGGKPDNERQEHDRKRSKRKAVDAIMEEEERRKKEQSRRMEEESKRQRKENWIATGIVVKVVNKKVGDGRYYKSKGVVKDVEDKYCATVELLESGDVLKLDQDDLETVIPKPGRKVKIVNGIGRGSIAKLLDISMEDFCARIRIDSGFRRGEILDRVEYEDISRLAED</sequence>
<dbReference type="Proteomes" id="UP000277300">
    <property type="component" value="Unassembled WGS sequence"/>
</dbReference>
<dbReference type="InterPro" id="IPR041995">
    <property type="entry name" value="KOW_KIN17"/>
</dbReference>
<evidence type="ECO:0000256" key="2">
    <source>
        <dbReference type="ARBA" id="ARBA00022723"/>
    </source>
</evidence>
<dbReference type="FunFam" id="2.30.30.140:FF:000092">
    <property type="entry name" value="DNA/RNA-binding protein KIN17"/>
    <property type="match status" value="1"/>
</dbReference>
<feature type="region of interest" description="Disordered" evidence="5">
    <location>
        <begin position="430"/>
        <end position="449"/>
    </location>
</feature>
<evidence type="ECO:0000256" key="3">
    <source>
        <dbReference type="ARBA" id="ARBA00022771"/>
    </source>
</evidence>
<evidence type="ECO:0000313" key="8">
    <source>
        <dbReference type="Proteomes" id="UP000277300"/>
    </source>
</evidence>